<gene>
    <name evidence="1" type="ORF">SP6_10_00180</name>
</gene>
<dbReference type="Proteomes" id="UP000032025">
    <property type="component" value="Unassembled WGS sequence"/>
</dbReference>
<evidence type="ECO:0000313" key="2">
    <source>
        <dbReference type="Proteomes" id="UP000032025"/>
    </source>
</evidence>
<dbReference type="GeneID" id="78526388"/>
<accession>A0A0C9MYN4</accession>
<dbReference type="RefSeq" id="WP_045078026.1">
    <property type="nucleotide sequence ID" value="NZ_BBJS01000010.1"/>
</dbReference>
<dbReference type="AlphaFoldDB" id="A0A0C9MYN4"/>
<evidence type="ECO:0000313" key="1">
    <source>
        <dbReference type="EMBL" id="GAN12439.1"/>
    </source>
</evidence>
<keyword evidence="2" id="KW-1185">Reference proteome</keyword>
<name>A0A0C9MYN4_SPHPI</name>
<comment type="caution">
    <text evidence="1">The sequence shown here is derived from an EMBL/GenBank/DDBJ whole genome shotgun (WGS) entry which is preliminary data.</text>
</comment>
<sequence length="92" mass="10548">MILTADQRVMLARRIAEDRLIALEPPFTPPDWACELQAYSYTPIAFVMTANGVVGPWRYADEIDWLDAVAVRFETPWGCPIDPRANSDWDDY</sequence>
<dbReference type="EMBL" id="BBJS01000010">
    <property type="protein sequence ID" value="GAN12439.1"/>
    <property type="molecule type" value="Genomic_DNA"/>
</dbReference>
<organism evidence="1 2">
    <name type="scientific">Sphingomonas paucimobilis NBRC 13935</name>
    <dbReference type="NCBI Taxonomy" id="1219050"/>
    <lineage>
        <taxon>Bacteria</taxon>
        <taxon>Pseudomonadati</taxon>
        <taxon>Pseudomonadota</taxon>
        <taxon>Alphaproteobacteria</taxon>
        <taxon>Sphingomonadales</taxon>
        <taxon>Sphingomonadaceae</taxon>
        <taxon>Sphingomonas</taxon>
    </lineage>
</organism>
<protein>
    <submittedName>
        <fullName evidence="1">DNA, contig: SP610</fullName>
    </submittedName>
</protein>
<reference evidence="1 2" key="1">
    <citation type="submission" date="2014-08" db="EMBL/GenBank/DDBJ databases">
        <title>Whole genome shotgun sequence of Sphingomonas paucimobilis NBRC 13935.</title>
        <authorList>
            <person name="Hosoyama A."/>
            <person name="Hashimoto M."/>
            <person name="Hosoyama Y."/>
            <person name="Noguchi M."/>
            <person name="Uohara A."/>
            <person name="Ohji S."/>
            <person name="Katano-Makiyama Y."/>
            <person name="Ichikawa N."/>
            <person name="Kimura A."/>
            <person name="Yamazoe A."/>
            <person name="Fujita N."/>
        </authorList>
    </citation>
    <scope>NUCLEOTIDE SEQUENCE [LARGE SCALE GENOMIC DNA]</scope>
    <source>
        <strain evidence="1 2">NBRC 13935</strain>
    </source>
</reference>
<proteinExistence type="predicted"/>